<sequence length="412" mass="45792">MHDCLVALPVGGDAFLLNRSGHQILVDGGSGSARLLYQLANFDIDHLDIVVCTHADMDHAGGLVDFLDNSRVTVGEFWLPGSWAESLPDLITDPGSVVDDLIETLDNWEAEKTWNMDVDRLNEHLHEAVSNQRRKYRESVSSRDTFIPHYSERKENVGLPQEWFGDGYRGELTWREAHQAFNRGRHHIWTMYISGGVPREAAVFWVGLIDTAERIRKIALQAHRHNALVRWFDFGEFAKTGIAFGGEKNVLIPLNSVELVSPPPPPLGLTYLYRLTPVNEECLVFVSPPSSGQSSQPISIVFTGDSPLGDGINYAESWLEWPAGVPNTVIATAPHHGSEHNSAAYRHLLNKADVLLWVRSGGNSLHPGGTYRSISNQRRLCTHCPHIRLPRQTAMVTIGGNGLRTHGHLCSC</sequence>
<dbReference type="PANTHER" id="PTHR30619:SF1">
    <property type="entry name" value="RECOMBINATION PROTEIN 2"/>
    <property type="match status" value="1"/>
</dbReference>
<dbReference type="InterPro" id="IPR001279">
    <property type="entry name" value="Metallo-B-lactamas"/>
</dbReference>
<dbReference type="SUPFAM" id="SSF56281">
    <property type="entry name" value="Metallo-hydrolase/oxidoreductase"/>
    <property type="match status" value="1"/>
</dbReference>
<dbReference type="Pfam" id="PF00753">
    <property type="entry name" value="Lactamase_B"/>
    <property type="match status" value="1"/>
</dbReference>
<comment type="caution">
    <text evidence="2">The sequence shown here is derived from an EMBL/GenBank/DDBJ whole genome shotgun (WGS) entry which is preliminary data.</text>
</comment>
<proteinExistence type="predicted"/>
<evidence type="ECO:0000313" key="2">
    <source>
        <dbReference type="EMBL" id="MDD1017264.1"/>
    </source>
</evidence>
<dbReference type="InterPro" id="IPR052159">
    <property type="entry name" value="Competence_DNA_uptake"/>
</dbReference>
<reference evidence="2 3" key="1">
    <citation type="submission" date="2022-05" db="EMBL/GenBank/DDBJ databases">
        <title>Novel Pseudomonas spp. Isolated from a Rainbow Trout Aquaculture Facility.</title>
        <authorList>
            <person name="Testerman T."/>
            <person name="Graf J."/>
        </authorList>
    </citation>
    <scope>NUCLEOTIDE SEQUENCE [LARGE SCALE GENOMIC DNA]</scope>
    <source>
        <strain evidence="2 3">ID1025</strain>
    </source>
</reference>
<dbReference type="EMBL" id="JAMDGZ010000081">
    <property type="protein sequence ID" value="MDD1017264.1"/>
    <property type="molecule type" value="Genomic_DNA"/>
</dbReference>
<protein>
    <submittedName>
        <fullName evidence="2">MBL fold metallo-hydrolase</fullName>
    </submittedName>
</protein>
<dbReference type="RefSeq" id="WP_273895873.1">
    <property type="nucleotide sequence ID" value="NZ_JAMDGP010000048.1"/>
</dbReference>
<dbReference type="PANTHER" id="PTHR30619">
    <property type="entry name" value="DNA INTERNALIZATION/COMPETENCE PROTEIN COMEC/REC2"/>
    <property type="match status" value="1"/>
</dbReference>
<dbReference type="Gene3D" id="3.60.15.10">
    <property type="entry name" value="Ribonuclease Z/Hydroxyacylglutathione hydrolase-like"/>
    <property type="match status" value="1"/>
</dbReference>
<keyword evidence="3" id="KW-1185">Reference proteome</keyword>
<evidence type="ECO:0000259" key="1">
    <source>
        <dbReference type="Pfam" id="PF00753"/>
    </source>
</evidence>
<gene>
    <name evidence="2" type="ORF">M5G17_26770</name>
</gene>
<accession>A0ABT5PG20</accession>
<dbReference type="Proteomes" id="UP001148184">
    <property type="component" value="Unassembled WGS sequence"/>
</dbReference>
<name>A0ABT5PG20_9PSED</name>
<evidence type="ECO:0000313" key="3">
    <source>
        <dbReference type="Proteomes" id="UP001148184"/>
    </source>
</evidence>
<organism evidence="2 3">
    <name type="scientific">Pseudomonas rubra</name>
    <dbReference type="NCBI Taxonomy" id="2942627"/>
    <lineage>
        <taxon>Bacteria</taxon>
        <taxon>Pseudomonadati</taxon>
        <taxon>Pseudomonadota</taxon>
        <taxon>Gammaproteobacteria</taxon>
        <taxon>Pseudomonadales</taxon>
        <taxon>Pseudomonadaceae</taxon>
        <taxon>Pseudomonas</taxon>
    </lineage>
</organism>
<dbReference type="InterPro" id="IPR036866">
    <property type="entry name" value="RibonucZ/Hydroxyglut_hydro"/>
</dbReference>
<feature type="domain" description="Metallo-beta-lactamase" evidence="1">
    <location>
        <begin position="9"/>
        <end position="77"/>
    </location>
</feature>